<dbReference type="EMBL" id="CP000319">
    <property type="protein sequence ID" value="ABE62021.1"/>
    <property type="molecule type" value="Genomic_DNA"/>
</dbReference>
<keyword evidence="4" id="KW-1185">Reference proteome</keyword>
<dbReference type="OrthoDB" id="9771580at2"/>
<organism evidence="3 4">
    <name type="scientific">Nitrobacter hamburgensis (strain DSM 10229 / NCIMB 13809 / X14)</name>
    <dbReference type="NCBI Taxonomy" id="323097"/>
    <lineage>
        <taxon>Bacteria</taxon>
        <taxon>Pseudomonadati</taxon>
        <taxon>Pseudomonadota</taxon>
        <taxon>Alphaproteobacteria</taxon>
        <taxon>Hyphomicrobiales</taxon>
        <taxon>Nitrobacteraceae</taxon>
        <taxon>Nitrobacter</taxon>
    </lineage>
</organism>
<dbReference type="Pfam" id="PF17289">
    <property type="entry name" value="Terminase_6C"/>
    <property type="match status" value="1"/>
</dbReference>
<name>Q1QP26_NITHX</name>
<accession>Q1QP26</accession>
<dbReference type="eggNOG" id="COG5362">
    <property type="taxonomic scope" value="Bacteria"/>
</dbReference>
<dbReference type="NCBIfam" id="TIGR01630">
    <property type="entry name" value="psiM2_ORF9"/>
    <property type="match status" value="1"/>
</dbReference>
<dbReference type="eggNOG" id="COG5410">
    <property type="taxonomic scope" value="Bacteria"/>
</dbReference>
<feature type="domain" description="Terminase large subunit gp17-like C-terminal" evidence="2">
    <location>
        <begin position="313"/>
        <end position="454"/>
    </location>
</feature>
<dbReference type="AlphaFoldDB" id="Q1QP26"/>
<keyword evidence="1" id="KW-1188">Viral release from host cell</keyword>
<gene>
    <name evidence="3" type="ordered locus">Nham_1184</name>
</gene>
<sequence>MAPSPDKMYAELLRHDLCAFIHRSFLQLNSSTRFLSNWHIEVMAAKLEDVRRGACKRLIINIPPRHLKSHATSIAFSAWLLGHDPSKRILIVTYAQDFSDKLARDSRELMRSSFYQALFDTRPSSEAIAEYETTVGGYRLSASIGGGITGRGADIIIIDDPLKADDALSDNRRGSVNEWYDNTLRSRLNSQEDGAIIIVMQRLHVDDLVGHVTAHETWDVLSIPAIAERDEIYEFRTPYGVRRFLRNDGDTLQPDLVSRDKLELLRRGMTEYNFAAQFQQNPEPPSGNIVKREWLKFYEPPERPQKFEQVVQSWDTANKDTELANYSVCTTWGLKDRRLYLLDVSRRKLDFPSLKRAVKNQISLHSPSIVLIEDKASGTSLIQELRSEGLSKVQAAPAIDGDKIMRLRAQTAKIEGGFVLLPKEASWLNAYILELISFPNSRHDDQVDSTVFALAWLGLNQSSYGWTKEGLEALGRISGLTPYDQLMRRLGRL</sequence>
<dbReference type="RefSeq" id="WP_011509714.1">
    <property type="nucleotide sequence ID" value="NC_007964.1"/>
</dbReference>
<dbReference type="KEGG" id="nha:Nham_1184"/>
<dbReference type="STRING" id="323097.Nham_1184"/>
<dbReference type="HOGENOM" id="CLU_028165_1_0_5"/>
<protein>
    <submittedName>
        <fullName evidence="3">Phage uncharacterized protein-like protein</fullName>
    </submittedName>
</protein>
<dbReference type="InterPro" id="IPR006517">
    <property type="entry name" value="Phage_terminase_lsu-like_C"/>
</dbReference>
<proteinExistence type="predicted"/>
<reference evidence="3 4" key="1">
    <citation type="submission" date="2006-03" db="EMBL/GenBank/DDBJ databases">
        <title>Complete sequence of chromosome of Nitrobacter hamburgensis X14.</title>
        <authorList>
            <consortium name="US DOE Joint Genome Institute"/>
            <person name="Copeland A."/>
            <person name="Lucas S."/>
            <person name="Lapidus A."/>
            <person name="Barry K."/>
            <person name="Detter J.C."/>
            <person name="Glavina del Rio T."/>
            <person name="Hammon N."/>
            <person name="Israni S."/>
            <person name="Dalin E."/>
            <person name="Tice H."/>
            <person name="Pitluck S."/>
            <person name="Chain P."/>
            <person name="Malfatti S."/>
            <person name="Shin M."/>
            <person name="Vergez L."/>
            <person name="Schmutz J."/>
            <person name="Larimer F."/>
            <person name="Land M."/>
            <person name="Hauser L."/>
            <person name="Kyrpides N."/>
            <person name="Ivanova N."/>
            <person name="Ward B."/>
            <person name="Arp D."/>
            <person name="Klotz M."/>
            <person name="Stein L."/>
            <person name="O'Mullan G."/>
            <person name="Starkenburg S."/>
            <person name="Sayavedra L."/>
            <person name="Poret-Peterson A.T."/>
            <person name="Gentry M.E."/>
            <person name="Bruce D."/>
            <person name="Richardson P."/>
        </authorList>
    </citation>
    <scope>NUCLEOTIDE SEQUENCE [LARGE SCALE GENOMIC DNA]</scope>
    <source>
        <strain evidence="4">DSM 10229 / NCIMB 13809 / X14</strain>
    </source>
</reference>
<dbReference type="Gene3D" id="3.30.420.240">
    <property type="match status" value="1"/>
</dbReference>
<evidence type="ECO:0000313" key="4">
    <source>
        <dbReference type="Proteomes" id="UP000001953"/>
    </source>
</evidence>
<dbReference type="InterPro" id="IPR035421">
    <property type="entry name" value="Terminase_6C"/>
</dbReference>
<evidence type="ECO:0000313" key="3">
    <source>
        <dbReference type="EMBL" id="ABE62021.1"/>
    </source>
</evidence>
<evidence type="ECO:0000256" key="1">
    <source>
        <dbReference type="ARBA" id="ARBA00022612"/>
    </source>
</evidence>
<dbReference type="Proteomes" id="UP000001953">
    <property type="component" value="Chromosome"/>
</dbReference>
<evidence type="ECO:0000259" key="2">
    <source>
        <dbReference type="Pfam" id="PF17289"/>
    </source>
</evidence>